<keyword evidence="3" id="KW-0521">NADP</keyword>
<sequence length="329" mass="35836">MGSLFSCCVATVEEELDYANDRVREIEKDVVDKVRNAEEEAVERVRDAEEDVTERVRDLEDDASSTRGRTDDDDDEFVLSTPQNLRPEMSALLSRLHVLVIGPGLGREPYMQAFARMALNVAKEQGMFLVIDADGLYLVGQELDLVKGYRRAVLTPNVVEFKRLSEQAGIDPKIEAHKRASAVSQVLGGVTILQKGANDIICANTQGTSKEAHEQSKVSPSEGEQNETIEVDTPGGLKRCGGQGDILSGAVGAFLAWGKCYEMGAFGDKTIPVSRMPILAAVGASMMTRATSRIAFEREGRGVVTQDMLQDIGRGFVHIFGKDQQGGKL</sequence>
<dbReference type="Proteomes" id="UP000298061">
    <property type="component" value="Unassembled WGS sequence"/>
</dbReference>
<evidence type="ECO:0000259" key="9">
    <source>
        <dbReference type="PROSITE" id="PS51383"/>
    </source>
</evidence>
<comment type="caution">
    <text evidence="10">The sequence shown here is derived from an EMBL/GenBank/DDBJ whole genome shotgun (WGS) entry which is preliminary data.</text>
</comment>
<comment type="cofactor">
    <cofactor evidence="7">
        <name>Mg(2+)</name>
        <dbReference type="ChEBI" id="CHEBI:18420"/>
    </cofactor>
</comment>
<dbReference type="InterPro" id="IPR000631">
    <property type="entry name" value="CARKD"/>
</dbReference>
<feature type="compositionally biased region" description="Basic and acidic residues" evidence="8">
    <location>
        <begin position="39"/>
        <end position="58"/>
    </location>
</feature>
<evidence type="ECO:0000256" key="6">
    <source>
        <dbReference type="ARBA" id="ARBA00047472"/>
    </source>
</evidence>
<dbReference type="EMBL" id="SFCI01000471">
    <property type="protein sequence ID" value="TFY79604.1"/>
    <property type="molecule type" value="Genomic_DNA"/>
</dbReference>
<evidence type="ECO:0000313" key="10">
    <source>
        <dbReference type="EMBL" id="TFY79604.1"/>
    </source>
</evidence>
<dbReference type="Gene3D" id="3.40.1190.20">
    <property type="match status" value="1"/>
</dbReference>
<protein>
    <recommendedName>
        <fullName evidence="7">ATP-dependent (S)-NAD(P)H-hydrate dehydratase</fullName>
        <ecNumber evidence="7">4.2.1.93</ecNumber>
    </recommendedName>
    <alternativeName>
        <fullName evidence="7">ATP-dependent NAD(P)HX dehydratase</fullName>
    </alternativeName>
</protein>
<dbReference type="PANTHER" id="PTHR12592:SF0">
    <property type="entry name" value="ATP-DEPENDENT (S)-NAD(P)H-HYDRATE DEHYDRATASE"/>
    <property type="match status" value="1"/>
</dbReference>
<feature type="domain" description="YjeF C-terminal" evidence="9">
    <location>
        <begin position="1"/>
        <end position="319"/>
    </location>
</feature>
<organism evidence="10 11">
    <name type="scientific">Hericium alpestre</name>
    <dbReference type="NCBI Taxonomy" id="135208"/>
    <lineage>
        <taxon>Eukaryota</taxon>
        <taxon>Fungi</taxon>
        <taxon>Dikarya</taxon>
        <taxon>Basidiomycota</taxon>
        <taxon>Agaricomycotina</taxon>
        <taxon>Agaricomycetes</taxon>
        <taxon>Russulales</taxon>
        <taxon>Hericiaceae</taxon>
        <taxon>Hericium</taxon>
    </lineage>
</organism>
<keyword evidence="2 7" id="KW-0067">ATP-binding</keyword>
<feature type="binding site" evidence="7">
    <location>
        <begin position="195"/>
        <end position="199"/>
    </location>
    <ligand>
        <name>ATP</name>
        <dbReference type="ChEBI" id="CHEBI:30616"/>
    </ligand>
</feature>
<feature type="binding site" evidence="7">
    <location>
        <position position="104"/>
    </location>
    <ligand>
        <name>(6S)-NADPHX</name>
        <dbReference type="ChEBI" id="CHEBI:64076"/>
    </ligand>
</feature>
<keyword evidence="5 7" id="KW-0456">Lyase</keyword>
<comment type="subcellular location">
    <subcellularLocation>
        <location evidence="7">Cytoplasm</location>
    </subcellularLocation>
</comment>
<dbReference type="GO" id="GO:0110051">
    <property type="term" value="P:metabolite repair"/>
    <property type="evidence" value="ECO:0007669"/>
    <property type="project" value="TreeGrafter"/>
</dbReference>
<evidence type="ECO:0000256" key="3">
    <source>
        <dbReference type="ARBA" id="ARBA00022857"/>
    </source>
</evidence>
<evidence type="ECO:0000256" key="4">
    <source>
        <dbReference type="ARBA" id="ARBA00023027"/>
    </source>
</evidence>
<dbReference type="GO" id="GO:0047453">
    <property type="term" value="F:ATP-dependent NAD(P)H-hydrate dehydratase activity"/>
    <property type="evidence" value="ECO:0007669"/>
    <property type="project" value="UniProtKB-UniRule"/>
</dbReference>
<dbReference type="EC" id="4.2.1.93" evidence="7"/>
<proteinExistence type="inferred from homology"/>
<feature type="binding site" evidence="7">
    <location>
        <begin position="235"/>
        <end position="244"/>
    </location>
    <ligand>
        <name>ATP</name>
        <dbReference type="ChEBI" id="CHEBI:30616"/>
    </ligand>
</feature>
<dbReference type="PANTHER" id="PTHR12592">
    <property type="entry name" value="ATP-DEPENDENT (S)-NAD(P)H-HYDRATE DEHYDRATASE FAMILY MEMBER"/>
    <property type="match status" value="1"/>
</dbReference>
<dbReference type="AlphaFoldDB" id="A0A4Y9ZZH9"/>
<dbReference type="InterPro" id="IPR029056">
    <property type="entry name" value="Ribokinase-like"/>
</dbReference>
<keyword evidence="1 7" id="KW-0547">Nucleotide-binding</keyword>
<evidence type="ECO:0000256" key="2">
    <source>
        <dbReference type="ARBA" id="ARBA00022840"/>
    </source>
</evidence>
<keyword evidence="11" id="KW-1185">Reference proteome</keyword>
<feature type="region of interest" description="Disordered" evidence="8">
    <location>
        <begin position="208"/>
        <end position="235"/>
    </location>
</feature>
<reference evidence="10 11" key="1">
    <citation type="submission" date="2019-02" db="EMBL/GenBank/DDBJ databases">
        <title>Genome sequencing of the rare red list fungi Hericium alpestre (H. flagellum).</title>
        <authorList>
            <person name="Buettner E."/>
            <person name="Kellner H."/>
        </authorList>
    </citation>
    <scope>NUCLEOTIDE SEQUENCE [LARGE SCALE GENOMIC DNA]</scope>
    <source>
        <strain evidence="10 11">DSM 108284</strain>
    </source>
</reference>
<dbReference type="STRING" id="135208.A0A4Y9ZZH9"/>
<feature type="binding site" evidence="7">
    <location>
        <begin position="157"/>
        <end position="163"/>
    </location>
    <ligand>
        <name>(6S)-NADPHX</name>
        <dbReference type="ChEBI" id="CHEBI:64076"/>
    </ligand>
</feature>
<evidence type="ECO:0000256" key="7">
    <source>
        <dbReference type="HAMAP-Rule" id="MF_03157"/>
    </source>
</evidence>
<feature type="binding site" evidence="7">
    <location>
        <position position="245"/>
    </location>
    <ligand>
        <name>(6S)-NADPHX</name>
        <dbReference type="ChEBI" id="CHEBI:64076"/>
    </ligand>
</feature>
<name>A0A4Y9ZZH9_9AGAM</name>
<dbReference type="Pfam" id="PF01256">
    <property type="entry name" value="Carb_kinase"/>
    <property type="match status" value="2"/>
</dbReference>
<comment type="function">
    <text evidence="7">Catalyzes the dehydration of the S-form of NAD(P)HX at the expense of ATP, which is converted to ADP. Together with NAD(P)HX epimerase, which catalyzes the epimerization of the S- and R-forms, the enzyme allows the repair of both epimers of NAD(P)HX, a damaged form of NAD(P)H that is a result of enzymatic or heat-dependent hydration.</text>
</comment>
<gene>
    <name evidence="10" type="ORF">EWM64_g4408</name>
</gene>
<dbReference type="HAMAP" id="MF_01965">
    <property type="entry name" value="NADHX_dehydratase"/>
    <property type="match status" value="1"/>
</dbReference>
<comment type="similarity">
    <text evidence="7">Belongs to the NnrD/CARKD family.</text>
</comment>
<keyword evidence="7" id="KW-0597">Phosphoprotein</keyword>
<dbReference type="SUPFAM" id="SSF53613">
    <property type="entry name" value="Ribokinase-like"/>
    <property type="match status" value="1"/>
</dbReference>
<accession>A0A4Y9ZZH9</accession>
<dbReference type="GO" id="GO:0046496">
    <property type="term" value="P:nicotinamide nucleotide metabolic process"/>
    <property type="evidence" value="ECO:0007669"/>
    <property type="project" value="UniProtKB-UniRule"/>
</dbReference>
<dbReference type="GO" id="GO:0005737">
    <property type="term" value="C:cytoplasm"/>
    <property type="evidence" value="ECO:0007669"/>
    <property type="project" value="UniProtKB-SubCell"/>
</dbReference>
<dbReference type="GO" id="GO:0005524">
    <property type="term" value="F:ATP binding"/>
    <property type="evidence" value="ECO:0007669"/>
    <property type="project" value="UniProtKB-KW"/>
</dbReference>
<keyword evidence="4 7" id="KW-0520">NAD</keyword>
<dbReference type="OrthoDB" id="8110916at2759"/>
<comment type="catalytic activity">
    <reaction evidence="6 7">
        <text>(6S)-NADPHX + ATP = ADP + phosphate + NADPH + H(+)</text>
        <dbReference type="Rhea" id="RHEA:32231"/>
        <dbReference type="ChEBI" id="CHEBI:15378"/>
        <dbReference type="ChEBI" id="CHEBI:30616"/>
        <dbReference type="ChEBI" id="CHEBI:43474"/>
        <dbReference type="ChEBI" id="CHEBI:57783"/>
        <dbReference type="ChEBI" id="CHEBI:64076"/>
        <dbReference type="ChEBI" id="CHEBI:456216"/>
        <dbReference type="EC" id="4.2.1.93"/>
    </reaction>
</comment>
<evidence type="ECO:0000256" key="8">
    <source>
        <dbReference type="SAM" id="MobiDB-lite"/>
    </source>
</evidence>
<feature type="region of interest" description="Disordered" evidence="8">
    <location>
        <begin position="39"/>
        <end position="77"/>
    </location>
</feature>
<dbReference type="PROSITE" id="PS51383">
    <property type="entry name" value="YJEF_C_3"/>
    <property type="match status" value="1"/>
</dbReference>
<dbReference type="CDD" id="cd01171">
    <property type="entry name" value="YXKO-related"/>
    <property type="match status" value="1"/>
</dbReference>
<evidence type="ECO:0000256" key="1">
    <source>
        <dbReference type="ARBA" id="ARBA00022741"/>
    </source>
</evidence>
<evidence type="ECO:0000313" key="11">
    <source>
        <dbReference type="Proteomes" id="UP000298061"/>
    </source>
</evidence>
<evidence type="ECO:0000256" key="5">
    <source>
        <dbReference type="ARBA" id="ARBA00023239"/>
    </source>
</evidence>
<keyword evidence="7" id="KW-0963">Cytoplasm</keyword>
<comment type="catalytic activity">
    <reaction evidence="7">
        <text>(6S)-NADHX + ATP = ADP + phosphate + NADH + H(+)</text>
        <dbReference type="Rhea" id="RHEA:19017"/>
        <dbReference type="ChEBI" id="CHEBI:15378"/>
        <dbReference type="ChEBI" id="CHEBI:30616"/>
        <dbReference type="ChEBI" id="CHEBI:43474"/>
        <dbReference type="ChEBI" id="CHEBI:57945"/>
        <dbReference type="ChEBI" id="CHEBI:64074"/>
        <dbReference type="ChEBI" id="CHEBI:456216"/>
        <dbReference type="EC" id="4.2.1.93"/>
    </reaction>
</comment>